<keyword evidence="1" id="KW-1133">Transmembrane helix</keyword>
<feature type="transmembrane region" description="Helical" evidence="1">
    <location>
        <begin position="117"/>
        <end position="134"/>
    </location>
</feature>
<feature type="transmembrane region" description="Helical" evidence="1">
    <location>
        <begin position="146"/>
        <end position="171"/>
    </location>
</feature>
<name>A0ABS6X775_9BACT</name>
<dbReference type="RefSeq" id="WP_199108432.1">
    <property type="nucleotide sequence ID" value="NZ_JAHWXQ010000001.1"/>
</dbReference>
<accession>A0ABS6X775</accession>
<feature type="transmembrane region" description="Helical" evidence="1">
    <location>
        <begin position="50"/>
        <end position="68"/>
    </location>
</feature>
<keyword evidence="1" id="KW-0472">Membrane</keyword>
<feature type="transmembrane region" description="Helical" evidence="1">
    <location>
        <begin position="89"/>
        <end position="111"/>
    </location>
</feature>
<evidence type="ECO:0000256" key="1">
    <source>
        <dbReference type="SAM" id="Phobius"/>
    </source>
</evidence>
<proteinExistence type="predicted"/>
<keyword evidence="3" id="KW-1185">Reference proteome</keyword>
<dbReference type="Proteomes" id="UP000774935">
    <property type="component" value="Unassembled WGS sequence"/>
</dbReference>
<dbReference type="EMBL" id="JAHWXQ010000001">
    <property type="protein sequence ID" value="MBW3363847.1"/>
    <property type="molecule type" value="Genomic_DNA"/>
</dbReference>
<gene>
    <name evidence="2" type="ORF">KYK27_02250</name>
</gene>
<sequence length="195" mass="21881">MQEQKFYKLRLYVTGVITIAIWSLLVWGHYNGGVPIHHIAADNDMPAISNWWGALLLPLLTWFLLYRIHKRVFSIKREDAGDRRILMDVLYRFAGAILFGTLIATCFTFGYNDLTGNLVLALLAFAIFLPIYRAECLLGFVLGMTFTFGAVLPTGFGILVSLVGAVLYLFIRPGVLYASSKVALLLPITKHKPQQ</sequence>
<keyword evidence="1" id="KW-0812">Transmembrane</keyword>
<evidence type="ECO:0000313" key="3">
    <source>
        <dbReference type="Proteomes" id="UP000774935"/>
    </source>
</evidence>
<reference evidence="2 3" key="1">
    <citation type="submission" date="2021-07" db="EMBL/GenBank/DDBJ databases">
        <authorList>
            <person name="Kim M.K."/>
        </authorList>
    </citation>
    <scope>NUCLEOTIDE SEQUENCE [LARGE SCALE GENOMIC DNA]</scope>
    <source>
        <strain evidence="2 3">HLY7-15</strain>
    </source>
</reference>
<feature type="transmembrane region" description="Helical" evidence="1">
    <location>
        <begin position="12"/>
        <end position="30"/>
    </location>
</feature>
<protein>
    <submittedName>
        <fullName evidence="2">Uncharacterized protein</fullName>
    </submittedName>
</protein>
<evidence type="ECO:0000313" key="2">
    <source>
        <dbReference type="EMBL" id="MBW3363847.1"/>
    </source>
</evidence>
<comment type="caution">
    <text evidence="2">The sequence shown here is derived from an EMBL/GenBank/DDBJ whole genome shotgun (WGS) entry which is preliminary data.</text>
</comment>
<organism evidence="2 3">
    <name type="scientific">Pontibacter populi</name>
    <dbReference type="NCBI Taxonomy" id="890055"/>
    <lineage>
        <taxon>Bacteria</taxon>
        <taxon>Pseudomonadati</taxon>
        <taxon>Bacteroidota</taxon>
        <taxon>Cytophagia</taxon>
        <taxon>Cytophagales</taxon>
        <taxon>Hymenobacteraceae</taxon>
        <taxon>Pontibacter</taxon>
    </lineage>
</organism>